<sequence length="431" mass="49631">MNNSNFKNFIEYNTAENSVNVPFGQTAEYYLKNHSLLKNIRLKSQSQKKTPKLIKEGIITIERVEGTVDFIDFIEWRTKTGQTKSTNRIDDIVKLTEKGKELVKQIEAGVKKDQLCWFWVMYCAGDGNSCQYECGGIGKCIEGCQNEVLPNNLKNYNDMHLCKIRIISEVYLSKIDRPYPLKIKVLNSHLPSNVLITHTPQISRLSLTRQVRDNIIINRRADYITTKNIKAKMLAPYNGANEEDLREALRNQKELCEDKKLYRYGKYCIGVDSKYDLNSDRAPVLAVVAENDAGFGTSLVFGLSNKENNWTTSIALKSLKNNIPCNDSNCEHKWYYEDLPNEKGFQRITECAKNHNWILLVMMDKHRPTKIATENVYPIALAFKIVSRSRSIELAKELGPLYSEFINSLDITQKLKNKLVKDLYNNWICNE</sequence>
<reference evidence="1 2" key="1">
    <citation type="submission" date="2015-10" db="EMBL/GenBank/DDBJ databases">
        <title>Genome analyses suggest a sexual origin of heterokaryosis in a supposedly ancient asexual fungus.</title>
        <authorList>
            <person name="Ropars J."/>
            <person name="Sedzielewska K."/>
            <person name="Noel J."/>
            <person name="Charron P."/>
            <person name="Farinelli L."/>
            <person name="Marton T."/>
            <person name="Kruger M."/>
            <person name="Pelin A."/>
            <person name="Brachmann A."/>
            <person name="Corradi N."/>
        </authorList>
    </citation>
    <scope>NUCLEOTIDE SEQUENCE [LARGE SCALE GENOMIC DNA]</scope>
    <source>
        <strain evidence="1 2">A4</strain>
    </source>
</reference>
<organism evidence="1 2">
    <name type="scientific">Rhizophagus irregularis</name>
    <dbReference type="NCBI Taxonomy" id="588596"/>
    <lineage>
        <taxon>Eukaryota</taxon>
        <taxon>Fungi</taxon>
        <taxon>Fungi incertae sedis</taxon>
        <taxon>Mucoromycota</taxon>
        <taxon>Glomeromycotina</taxon>
        <taxon>Glomeromycetes</taxon>
        <taxon>Glomerales</taxon>
        <taxon>Glomeraceae</taxon>
        <taxon>Rhizophagus</taxon>
    </lineage>
</organism>
<dbReference type="VEuPathDB" id="FungiDB:RhiirA1_470870"/>
<accession>A0A2I1GPM7</accession>
<name>A0A2I1GPM7_9GLOM</name>
<dbReference type="VEuPathDB" id="FungiDB:RhiirA1_477320"/>
<gene>
    <name evidence="1" type="ORF">RhiirA4_525583</name>
</gene>
<keyword evidence="2" id="KW-1185">Reference proteome</keyword>
<evidence type="ECO:0000313" key="1">
    <source>
        <dbReference type="EMBL" id="PKY48593.1"/>
    </source>
</evidence>
<dbReference type="Proteomes" id="UP000234323">
    <property type="component" value="Unassembled WGS sequence"/>
</dbReference>
<dbReference type="EMBL" id="LLXI01000653">
    <property type="protein sequence ID" value="PKY48593.1"/>
    <property type="molecule type" value="Genomic_DNA"/>
</dbReference>
<evidence type="ECO:0000313" key="2">
    <source>
        <dbReference type="Proteomes" id="UP000234323"/>
    </source>
</evidence>
<comment type="caution">
    <text evidence="1">The sequence shown here is derived from an EMBL/GenBank/DDBJ whole genome shotgun (WGS) entry which is preliminary data.</text>
</comment>
<proteinExistence type="predicted"/>
<dbReference type="AlphaFoldDB" id="A0A2I1GPM7"/>
<protein>
    <submittedName>
        <fullName evidence="1">Uncharacterized protein</fullName>
    </submittedName>
</protein>
<dbReference type="VEuPathDB" id="FungiDB:FUN_013888"/>